<sequence>LSLPLAPGNPWGMQARLGRAEEHLRAVLARLSEPLPKLDQH</sequence>
<reference evidence="1" key="1">
    <citation type="journal article" date="2015" name="Nature">
        <title>Complex archaea that bridge the gap between prokaryotes and eukaryotes.</title>
        <authorList>
            <person name="Spang A."/>
            <person name="Saw J.H."/>
            <person name="Jorgensen S.L."/>
            <person name="Zaremba-Niedzwiedzka K."/>
            <person name="Martijn J."/>
            <person name="Lind A.E."/>
            <person name="van Eijk R."/>
            <person name="Schleper C."/>
            <person name="Guy L."/>
            <person name="Ettema T.J."/>
        </authorList>
    </citation>
    <scope>NUCLEOTIDE SEQUENCE</scope>
</reference>
<accession>A0A0F8X5F4</accession>
<protein>
    <submittedName>
        <fullName evidence="1">Uncharacterized protein</fullName>
    </submittedName>
</protein>
<organism evidence="1">
    <name type="scientific">marine sediment metagenome</name>
    <dbReference type="NCBI Taxonomy" id="412755"/>
    <lineage>
        <taxon>unclassified sequences</taxon>
        <taxon>metagenomes</taxon>
        <taxon>ecological metagenomes</taxon>
    </lineage>
</organism>
<dbReference type="AlphaFoldDB" id="A0A0F8X5F4"/>
<feature type="non-terminal residue" evidence="1">
    <location>
        <position position="1"/>
    </location>
</feature>
<dbReference type="EMBL" id="LAZR01065123">
    <property type="protein sequence ID" value="KKK56175.1"/>
    <property type="molecule type" value="Genomic_DNA"/>
</dbReference>
<evidence type="ECO:0000313" key="1">
    <source>
        <dbReference type="EMBL" id="KKK56175.1"/>
    </source>
</evidence>
<gene>
    <name evidence="1" type="ORF">LCGC14_3067180</name>
</gene>
<comment type="caution">
    <text evidence="1">The sequence shown here is derived from an EMBL/GenBank/DDBJ whole genome shotgun (WGS) entry which is preliminary data.</text>
</comment>
<name>A0A0F8X5F4_9ZZZZ</name>
<proteinExistence type="predicted"/>